<evidence type="ECO:0000313" key="4">
    <source>
        <dbReference type="Proteomes" id="UP000639859"/>
    </source>
</evidence>
<dbReference type="InterPro" id="IPR011670">
    <property type="entry name" value="DUF1612"/>
</dbReference>
<dbReference type="EMBL" id="JADWOX010000006">
    <property type="protein sequence ID" value="MBI1684271.1"/>
    <property type="molecule type" value="Genomic_DNA"/>
</dbReference>
<sequence length="337" mass="36695">MLDPALEGLFLALAKAEDTVSRLDARAQTCSFAEGWAARVDFIEASGWGWVSGEIVDLEDLVLHDAQMDARLPDQALRATYGLVRARHRARRAGPELQSSAGALWLAGYRGEPPSVAPAPLEAAEPGSAPGEARDLAGELVHQLRALSRGETDDSGEAVEEWMLWVRRLPDRAPALLRAAVALEGWRLVNPLPRQSYVGAVIVAHALRQSGRTRACLLGVEAARRALPQPRRGFLAPTLVRLAYWLQVLSLGAEAGLAEMTRLDLARQVVLKRIGGRRAHDRSRDLLDLLLARPLVSAPMAAEHLGVADHSARRLLTGLGASLMEVSGRSRYRAWRL</sequence>
<dbReference type="RefSeq" id="WP_198576183.1">
    <property type="nucleotide sequence ID" value="NZ_JADWOX010000006.1"/>
</dbReference>
<name>A0ABS0SYE6_9CAUL</name>
<dbReference type="Pfam" id="PF11972">
    <property type="entry name" value="HTH_13"/>
    <property type="match status" value="1"/>
</dbReference>
<feature type="domain" description="HTH DNA binding" evidence="2">
    <location>
        <begin position="285"/>
        <end position="335"/>
    </location>
</feature>
<dbReference type="Pfam" id="PF07756">
    <property type="entry name" value="DUF1612"/>
    <property type="match status" value="1"/>
</dbReference>
<dbReference type="Proteomes" id="UP000639859">
    <property type="component" value="Unassembled WGS sequence"/>
</dbReference>
<gene>
    <name evidence="3" type="ORF">I4Q42_11395</name>
</gene>
<reference evidence="3 4" key="1">
    <citation type="submission" date="2020-11" db="EMBL/GenBank/DDBJ databases">
        <title>genome sequence of strain KACC 18849.</title>
        <authorList>
            <person name="Gao J."/>
            <person name="Zhang X."/>
        </authorList>
    </citation>
    <scope>NUCLEOTIDE SEQUENCE [LARGE SCALE GENOMIC DNA]</scope>
    <source>
        <strain evidence="3 4">KACC 18849</strain>
    </source>
</reference>
<protein>
    <submittedName>
        <fullName evidence="3">DUF1612 domain-containing protein</fullName>
    </submittedName>
</protein>
<comment type="caution">
    <text evidence="3">The sequence shown here is derived from an EMBL/GenBank/DDBJ whole genome shotgun (WGS) entry which is preliminary data.</text>
</comment>
<keyword evidence="4" id="KW-1185">Reference proteome</keyword>
<accession>A0ABS0SYE6</accession>
<evidence type="ECO:0000259" key="1">
    <source>
        <dbReference type="Pfam" id="PF07756"/>
    </source>
</evidence>
<evidence type="ECO:0000313" key="3">
    <source>
        <dbReference type="EMBL" id="MBI1684271.1"/>
    </source>
</evidence>
<evidence type="ECO:0000259" key="2">
    <source>
        <dbReference type="Pfam" id="PF11972"/>
    </source>
</evidence>
<dbReference type="InterPro" id="IPR021068">
    <property type="entry name" value="HTH_DNA-bd"/>
</dbReference>
<feature type="domain" description="DUF1612" evidence="1">
    <location>
        <begin position="157"/>
        <end position="274"/>
    </location>
</feature>
<proteinExistence type="predicted"/>
<organism evidence="3 4">
    <name type="scientific">Caulobacter hibisci</name>
    <dbReference type="NCBI Taxonomy" id="2035993"/>
    <lineage>
        <taxon>Bacteria</taxon>
        <taxon>Pseudomonadati</taxon>
        <taxon>Pseudomonadota</taxon>
        <taxon>Alphaproteobacteria</taxon>
        <taxon>Caulobacterales</taxon>
        <taxon>Caulobacteraceae</taxon>
        <taxon>Caulobacter</taxon>
    </lineage>
</organism>